<sequence length="272" mass="31031">MNITVHHGAGGRFDDLAQRLETVAAETAPLVEVVTVLVLPDTVVIRTLSPRAWLKVHQRRSARLRRDEARGLRAPRRRRRQAKVQHYIQCNGRHRIWPLIGAQVVDFRQGQFELVILPQSVHEAGQLNDQEVLTKVVCHELTHVAQHATDDGAMWRLQDSYYPELRGIADRDYGFLVEGHAYWADRQITAKLLGAPVSLKEISPHATHRYRDLADTLQRAETLQYFTRAVDSVEEIVTTHGLDAFNGVWHRPDLVPTREEASAPVGWMQRFG</sequence>
<dbReference type="RefSeq" id="WP_307160922.1">
    <property type="nucleotide sequence ID" value="NZ_JAUSWV010000001.1"/>
</dbReference>
<name>A0ABU0NI52_STRRH</name>
<reference evidence="1 2" key="1">
    <citation type="submission" date="2023-07" db="EMBL/GenBank/DDBJ databases">
        <title>Comparative genomics of wheat-associated soil bacteria to identify genetic determinants of phenazine resistance.</title>
        <authorList>
            <person name="Mouncey N."/>
        </authorList>
    </citation>
    <scope>NUCLEOTIDE SEQUENCE [LARGE SCALE GENOMIC DNA]</scope>
    <source>
        <strain evidence="1 2">B2I6</strain>
    </source>
</reference>
<proteinExistence type="predicted"/>
<evidence type="ECO:0008006" key="3">
    <source>
        <dbReference type="Google" id="ProtNLM"/>
    </source>
</evidence>
<evidence type="ECO:0000313" key="1">
    <source>
        <dbReference type="EMBL" id="MDQ0578307.1"/>
    </source>
</evidence>
<dbReference type="Proteomes" id="UP001230654">
    <property type="component" value="Unassembled WGS sequence"/>
</dbReference>
<evidence type="ECO:0000313" key="2">
    <source>
        <dbReference type="Proteomes" id="UP001230654"/>
    </source>
</evidence>
<dbReference type="EMBL" id="JAUSWV010000001">
    <property type="protein sequence ID" value="MDQ0578307.1"/>
    <property type="molecule type" value="Genomic_DNA"/>
</dbReference>
<dbReference type="Pfam" id="PF10103">
    <property type="entry name" value="Zincin_2"/>
    <property type="match status" value="1"/>
</dbReference>
<protein>
    <recommendedName>
        <fullName evidence="3">Zinicin-like metallopeptidase</fullName>
    </recommendedName>
</protein>
<comment type="caution">
    <text evidence="1">The sequence shown here is derived from an EMBL/GenBank/DDBJ whole genome shotgun (WGS) entry which is preliminary data.</text>
</comment>
<keyword evidence="2" id="KW-1185">Reference proteome</keyword>
<accession>A0ABU0NI52</accession>
<organism evidence="1 2">
    <name type="scientific">Streptomyces rishiriensis</name>
    <dbReference type="NCBI Taxonomy" id="68264"/>
    <lineage>
        <taxon>Bacteria</taxon>
        <taxon>Bacillati</taxon>
        <taxon>Actinomycetota</taxon>
        <taxon>Actinomycetes</taxon>
        <taxon>Kitasatosporales</taxon>
        <taxon>Streptomycetaceae</taxon>
        <taxon>Streptomyces</taxon>
    </lineage>
</organism>
<dbReference type="InterPro" id="IPR018766">
    <property type="entry name" value="Zinicin_2"/>
</dbReference>
<gene>
    <name evidence="1" type="ORF">QF030_000485</name>
</gene>
<dbReference type="SUPFAM" id="SSF55486">
    <property type="entry name" value="Metalloproteases ('zincins'), catalytic domain"/>
    <property type="match status" value="1"/>
</dbReference>